<keyword evidence="3" id="KW-1003">Cell membrane</keyword>
<dbReference type="PANTHER" id="PTHR33281:SF19">
    <property type="entry name" value="VOLTAGE-DEPENDENT ANION CHANNEL-FORMING PROTEIN YNEE"/>
    <property type="match status" value="1"/>
</dbReference>
<accession>A0A1S1YVD7</accession>
<keyword evidence="5 9" id="KW-1133">Transmembrane helix</keyword>
<keyword evidence="4 9" id="KW-0812">Transmembrane</keyword>
<reference evidence="10 11" key="1">
    <citation type="journal article" date="2012" name="Int. J. Syst. Evol. Microbiol.">
        <title>Flammeovirga pacifica sp. nov., isolated from deep-sea sediment.</title>
        <authorList>
            <person name="Xu H."/>
            <person name="Fu Y."/>
            <person name="Yang N."/>
            <person name="Ding Z."/>
            <person name="Lai Q."/>
            <person name="Zeng R."/>
        </authorList>
    </citation>
    <scope>NUCLEOTIDE SEQUENCE [LARGE SCALE GENOMIC DNA]</scope>
    <source>
        <strain evidence="11">DSM 24597 / LMG 26175 / WPAGA1</strain>
    </source>
</reference>
<dbReference type="RefSeq" id="WP_044224422.1">
    <property type="nucleotide sequence ID" value="NZ_JRYR02000001.1"/>
</dbReference>
<dbReference type="PANTHER" id="PTHR33281">
    <property type="entry name" value="UPF0187 PROTEIN YNEE"/>
    <property type="match status" value="1"/>
</dbReference>
<gene>
    <name evidence="10" type="ORF">NH26_00790</name>
</gene>
<evidence type="ECO:0000256" key="5">
    <source>
        <dbReference type="ARBA" id="ARBA00022989"/>
    </source>
</evidence>
<dbReference type="OrthoDB" id="445589at2"/>
<evidence type="ECO:0000313" key="11">
    <source>
        <dbReference type="Proteomes" id="UP000179797"/>
    </source>
</evidence>
<evidence type="ECO:0000256" key="8">
    <source>
        <dbReference type="ARBA" id="ARBA00034708"/>
    </source>
</evidence>
<keyword evidence="2" id="KW-0813">Transport</keyword>
<feature type="transmembrane region" description="Helical" evidence="9">
    <location>
        <begin position="231"/>
        <end position="247"/>
    </location>
</feature>
<evidence type="ECO:0000256" key="1">
    <source>
        <dbReference type="ARBA" id="ARBA00004651"/>
    </source>
</evidence>
<name>A0A1S1YVD7_FLAPC</name>
<comment type="caution">
    <text evidence="10">The sequence shown here is derived from an EMBL/GenBank/DDBJ whole genome shotgun (WGS) entry which is preliminary data.</text>
</comment>
<sequence length="300" mass="34737">MVTRLYIPWKMLFKDLWFSILLIVIYLLFLSILDDEHLLSQLSLPLSIITVPGTAISLLLAFRTNSSYQRWWEARMVWGAIVNDSRSWVRQLVTYLPKDPVAKELLIEMSLRQSAWCYALARHLRKQDPTADAGPLLKKDEISMLRKSKNVPNALLYSQAHLLKHMFKMGYIDSYQMVQLDTTLCKLTDAMGKCERIKNTVFPSMYTLLLEILIYCFIFSVPYGLVETNGAVLLITSVTLALAFLIIERIATYLQDPFENSSSDTPMLTLSRTIEINIKEEIKYKDLPQPWKPERPYVLM</sequence>
<evidence type="ECO:0000313" key="10">
    <source>
        <dbReference type="EMBL" id="OHX64986.1"/>
    </source>
</evidence>
<dbReference type="AlphaFoldDB" id="A0A1S1YVD7"/>
<organism evidence="10 11">
    <name type="scientific">Flammeovirga pacifica</name>
    <dbReference type="NCBI Taxonomy" id="915059"/>
    <lineage>
        <taxon>Bacteria</taxon>
        <taxon>Pseudomonadati</taxon>
        <taxon>Bacteroidota</taxon>
        <taxon>Cytophagia</taxon>
        <taxon>Cytophagales</taxon>
        <taxon>Flammeovirgaceae</taxon>
        <taxon>Flammeovirga</taxon>
    </lineage>
</organism>
<dbReference type="Pfam" id="PF25539">
    <property type="entry name" value="Bestrophin_2"/>
    <property type="match status" value="1"/>
</dbReference>
<dbReference type="GO" id="GO:0005254">
    <property type="term" value="F:chloride channel activity"/>
    <property type="evidence" value="ECO:0007669"/>
    <property type="project" value="InterPro"/>
</dbReference>
<dbReference type="EMBL" id="JRYR02000001">
    <property type="protein sequence ID" value="OHX64986.1"/>
    <property type="molecule type" value="Genomic_DNA"/>
</dbReference>
<dbReference type="Proteomes" id="UP000179797">
    <property type="component" value="Unassembled WGS sequence"/>
</dbReference>
<evidence type="ECO:0000256" key="2">
    <source>
        <dbReference type="ARBA" id="ARBA00022448"/>
    </source>
</evidence>
<keyword evidence="11" id="KW-1185">Reference proteome</keyword>
<evidence type="ECO:0000256" key="6">
    <source>
        <dbReference type="ARBA" id="ARBA00023065"/>
    </source>
</evidence>
<evidence type="ECO:0000256" key="9">
    <source>
        <dbReference type="SAM" id="Phobius"/>
    </source>
</evidence>
<dbReference type="GO" id="GO:0005886">
    <property type="term" value="C:plasma membrane"/>
    <property type="evidence" value="ECO:0007669"/>
    <property type="project" value="UniProtKB-SubCell"/>
</dbReference>
<evidence type="ECO:0000256" key="3">
    <source>
        <dbReference type="ARBA" id="ARBA00022475"/>
    </source>
</evidence>
<keyword evidence="7 9" id="KW-0472">Membrane</keyword>
<feature type="transmembrane region" description="Helical" evidence="9">
    <location>
        <begin position="12"/>
        <end position="32"/>
    </location>
</feature>
<proteinExistence type="inferred from homology"/>
<feature type="transmembrane region" description="Helical" evidence="9">
    <location>
        <begin position="206"/>
        <end position="225"/>
    </location>
</feature>
<evidence type="ECO:0000256" key="7">
    <source>
        <dbReference type="ARBA" id="ARBA00023136"/>
    </source>
</evidence>
<evidence type="ECO:0000256" key="4">
    <source>
        <dbReference type="ARBA" id="ARBA00022692"/>
    </source>
</evidence>
<protein>
    <recommendedName>
        <fullName evidence="12">Bestrophin</fullName>
    </recommendedName>
</protein>
<feature type="transmembrane region" description="Helical" evidence="9">
    <location>
        <begin position="44"/>
        <end position="62"/>
    </location>
</feature>
<comment type="subcellular location">
    <subcellularLocation>
        <location evidence="1">Cell membrane</location>
        <topology evidence="1">Multi-pass membrane protein</topology>
    </subcellularLocation>
</comment>
<keyword evidence="6" id="KW-0406">Ion transport</keyword>
<comment type="similarity">
    <text evidence="8">Belongs to the anion channel-forming bestrophin (TC 1.A.46) family.</text>
</comment>
<dbReference type="InterPro" id="IPR044669">
    <property type="entry name" value="YneE/VCCN1/2-like"/>
</dbReference>
<evidence type="ECO:0008006" key="12">
    <source>
        <dbReference type="Google" id="ProtNLM"/>
    </source>
</evidence>